<reference evidence="2" key="1">
    <citation type="journal article" date="2021" name="BMC Genomics">
        <title>Chromosome-level genome assembly and manually-curated proteome of model necrotroph Parastagonospora nodorum Sn15 reveals a genome-wide trove of candidate effector homologs, and redundancy of virulence-related functions within an accessory chromosome.</title>
        <authorList>
            <person name="Bertazzoni S."/>
            <person name="Jones D.A.B."/>
            <person name="Phan H.T."/>
            <person name="Tan K.-C."/>
            <person name="Hane J.K."/>
        </authorList>
    </citation>
    <scope>NUCLEOTIDE SEQUENCE [LARGE SCALE GENOMIC DNA]</scope>
    <source>
        <strain evidence="2">SN15 / ATCC MYA-4574 / FGSC 10173)</strain>
    </source>
</reference>
<keyword evidence="2" id="KW-1185">Reference proteome</keyword>
<dbReference type="AlphaFoldDB" id="A0A7U2EY48"/>
<dbReference type="EMBL" id="CP069025">
    <property type="protein sequence ID" value="QRC93094.1"/>
    <property type="molecule type" value="Genomic_DNA"/>
</dbReference>
<sequence length="53" mass="5969">MRTGMMVQRNLLGQFLDCNGGRSVRCSPLSVYLSYKLVPIQDLINVEQLVQAL</sequence>
<dbReference type="VEuPathDB" id="FungiDB:JI435_403320"/>
<organism evidence="1 2">
    <name type="scientific">Phaeosphaeria nodorum (strain SN15 / ATCC MYA-4574 / FGSC 10173)</name>
    <name type="common">Glume blotch fungus</name>
    <name type="synonym">Parastagonospora nodorum</name>
    <dbReference type="NCBI Taxonomy" id="321614"/>
    <lineage>
        <taxon>Eukaryota</taxon>
        <taxon>Fungi</taxon>
        <taxon>Dikarya</taxon>
        <taxon>Ascomycota</taxon>
        <taxon>Pezizomycotina</taxon>
        <taxon>Dothideomycetes</taxon>
        <taxon>Pleosporomycetidae</taxon>
        <taxon>Pleosporales</taxon>
        <taxon>Pleosporineae</taxon>
        <taxon>Phaeosphaeriaceae</taxon>
        <taxon>Parastagonospora</taxon>
    </lineage>
</organism>
<protein>
    <submittedName>
        <fullName evidence="1">Uncharacterized protein</fullName>
    </submittedName>
</protein>
<accession>A0A7U2EY48</accession>
<dbReference type="Proteomes" id="UP000663193">
    <property type="component" value="Chromosome 3"/>
</dbReference>
<name>A0A7U2EY48_PHANO</name>
<gene>
    <name evidence="1" type="ORF">JI435_403320</name>
</gene>
<evidence type="ECO:0000313" key="1">
    <source>
        <dbReference type="EMBL" id="QRC93094.1"/>
    </source>
</evidence>
<proteinExistence type="predicted"/>
<evidence type="ECO:0000313" key="2">
    <source>
        <dbReference type="Proteomes" id="UP000663193"/>
    </source>
</evidence>